<gene>
    <name evidence="1" type="ORF">YA0849_02220</name>
</gene>
<protein>
    <submittedName>
        <fullName evidence="1">Uncharacterized protein</fullName>
    </submittedName>
</protein>
<dbReference type="Proteomes" id="UP000614123">
    <property type="component" value="Unassembled WGS sequence"/>
</dbReference>
<sequence length="109" mass="12280">MSFHTDVWVQSLDGDLLVLDSVRSELIAYLDSNALSQDVYTDLVTACTEPNAYFPLDSWSVRALFEVVARLLPKLSFAVKGVGEEMRDIWVREFTNGQISFEAGPFNED</sequence>
<name>A0ABS0V8L2_PSEVE</name>
<dbReference type="EMBL" id="JAEILD010000009">
    <property type="protein sequence ID" value="MBI6647837.1"/>
    <property type="molecule type" value="Genomic_DNA"/>
</dbReference>
<dbReference type="RefSeq" id="WP_198717973.1">
    <property type="nucleotide sequence ID" value="NZ_JAEILD010000009.1"/>
</dbReference>
<proteinExistence type="predicted"/>
<accession>A0ABS0V8L2</accession>
<reference evidence="1 2" key="1">
    <citation type="submission" date="2020-12" db="EMBL/GenBank/DDBJ databases">
        <title>Comparative genomic insights into the epidemiology and virulence of plant pathogenic Pseudomonads from Turkey.</title>
        <authorList>
            <person name="Dillon M."/>
            <person name="Ruiz-Bedoya T."/>
            <person name="Bendalovic-Torma C."/>
            <person name="Guttman K.M."/>
            <person name="Kwak H."/>
            <person name="Middleton M.A."/>
            <person name="Wang P.W."/>
            <person name="Horuz S."/>
            <person name="Aysan Y."/>
            <person name="Guttman D.S."/>
        </authorList>
    </citation>
    <scope>NUCLEOTIDE SEQUENCE [LARGE SCALE GENOMIC DNA]</scope>
    <source>
        <strain evidence="1 2">S4_EA_3a</strain>
    </source>
</reference>
<evidence type="ECO:0000313" key="2">
    <source>
        <dbReference type="Proteomes" id="UP000614123"/>
    </source>
</evidence>
<organism evidence="1 2">
    <name type="scientific">Pseudomonas veronii</name>
    <dbReference type="NCBI Taxonomy" id="76761"/>
    <lineage>
        <taxon>Bacteria</taxon>
        <taxon>Pseudomonadati</taxon>
        <taxon>Pseudomonadota</taxon>
        <taxon>Gammaproteobacteria</taxon>
        <taxon>Pseudomonadales</taxon>
        <taxon>Pseudomonadaceae</taxon>
        <taxon>Pseudomonas</taxon>
    </lineage>
</organism>
<evidence type="ECO:0000313" key="1">
    <source>
        <dbReference type="EMBL" id="MBI6647837.1"/>
    </source>
</evidence>
<keyword evidence="2" id="KW-1185">Reference proteome</keyword>
<comment type="caution">
    <text evidence="1">The sequence shown here is derived from an EMBL/GenBank/DDBJ whole genome shotgun (WGS) entry which is preliminary data.</text>
</comment>